<keyword evidence="1" id="KW-1133">Transmembrane helix</keyword>
<protein>
    <submittedName>
        <fullName evidence="2">Uncharacterized protein</fullName>
    </submittedName>
</protein>
<keyword evidence="1" id="KW-0812">Transmembrane</keyword>
<organism evidence="2 3">
    <name type="scientific">Pseudomonas phage 201phi2-1</name>
    <name type="common">Pseudomonas chlororaphis phage 201phi2-1</name>
    <dbReference type="NCBI Taxonomy" id="198110"/>
    <lineage>
        <taxon>Viruses</taxon>
        <taxon>Duplodnaviria</taxon>
        <taxon>Heunggongvirae</taxon>
        <taxon>Uroviricota</taxon>
        <taxon>Caudoviricetes</taxon>
        <taxon>Chimalliviridae</taxon>
        <taxon>Serwervirus</taxon>
        <taxon>Serwervirus 201phi21</taxon>
    </lineage>
</organism>
<proteinExistence type="predicted"/>
<dbReference type="KEGG" id="vg:6372597"/>
<organismHost>
    <name type="scientific">Pseudomonas chlororaphis</name>
    <dbReference type="NCBI Taxonomy" id="587753"/>
</organismHost>
<keyword evidence="3" id="KW-1185">Reference proteome</keyword>
<gene>
    <name evidence="2" type="ORF">201phi2-1p132</name>
</gene>
<evidence type="ECO:0000313" key="3">
    <source>
        <dbReference type="Proteomes" id="UP000002421"/>
    </source>
</evidence>
<evidence type="ECO:0000256" key="1">
    <source>
        <dbReference type="SAM" id="Phobius"/>
    </source>
</evidence>
<evidence type="ECO:0000313" key="2">
    <source>
        <dbReference type="EMBL" id="ABY62964.1"/>
    </source>
</evidence>
<feature type="transmembrane region" description="Helical" evidence="1">
    <location>
        <begin position="15"/>
        <end position="35"/>
    </location>
</feature>
<feature type="transmembrane region" description="Helical" evidence="1">
    <location>
        <begin position="56"/>
        <end position="74"/>
    </location>
</feature>
<dbReference type="EMBL" id="EU197055">
    <property type="protein sequence ID" value="ABY62964.1"/>
    <property type="molecule type" value="Genomic_DNA"/>
</dbReference>
<dbReference type="Proteomes" id="UP000002421">
    <property type="component" value="Segment"/>
</dbReference>
<sequence>MFPNATLEELSLGGFYGLLLILAFNLIVLLIKVVGFNRGTYEDQKSINDTLEWLRIWGTLTILVAAIYFIVYVVPWH</sequence>
<keyword evidence="1" id="KW-0472">Membrane</keyword>
<dbReference type="RefSeq" id="YP_001956856.1">
    <property type="nucleotide sequence ID" value="NC_010821.1"/>
</dbReference>
<name>B3FIZ5_BP201</name>
<reference evidence="2 3" key="1">
    <citation type="journal article" date="2008" name="Virology">
        <title>Characterization of Pseudomonas chlororaphis myovirus 201varphi2-1 via genomic sequencing, mass spectrometry, and electron microscopy.</title>
        <authorList>
            <person name="Thomas J.A."/>
            <person name="Rolando M.R."/>
            <person name="Carroll C.A."/>
            <person name="Shen P.S."/>
            <person name="Belnap D.M."/>
            <person name="Weintraub S.T."/>
            <person name="Serwer P."/>
            <person name="Hardies S.C."/>
        </authorList>
    </citation>
    <scope>NUCLEOTIDE SEQUENCE</scope>
</reference>
<accession>B3FIZ5</accession>